<protein>
    <recommendedName>
        <fullName evidence="4">AsmA family protein</fullName>
    </recommendedName>
</protein>
<dbReference type="GO" id="GO:0005886">
    <property type="term" value="C:plasma membrane"/>
    <property type="evidence" value="ECO:0007669"/>
    <property type="project" value="TreeGrafter"/>
</dbReference>
<proteinExistence type="predicted"/>
<dbReference type="Proteomes" id="UP000324738">
    <property type="component" value="Unassembled WGS sequence"/>
</dbReference>
<evidence type="ECO:0008006" key="4">
    <source>
        <dbReference type="Google" id="ProtNLM"/>
    </source>
</evidence>
<keyword evidence="3" id="KW-1185">Reference proteome</keyword>
<dbReference type="AlphaFoldDB" id="A0A5B0E2P7"/>
<organism evidence="2 3">
    <name type="scientific">Aureimonas fodinaquatilis</name>
    <dbReference type="NCBI Taxonomy" id="2565783"/>
    <lineage>
        <taxon>Bacteria</taxon>
        <taxon>Pseudomonadati</taxon>
        <taxon>Pseudomonadota</taxon>
        <taxon>Alphaproteobacteria</taxon>
        <taxon>Hyphomicrobiales</taxon>
        <taxon>Aurantimonadaceae</taxon>
        <taxon>Aureimonas</taxon>
    </lineage>
</organism>
<dbReference type="EMBL" id="VTWH01000001">
    <property type="protein sequence ID" value="KAA0972602.1"/>
    <property type="molecule type" value="Genomic_DNA"/>
</dbReference>
<accession>A0A5B0E2P7</accession>
<name>A0A5B0E2P7_9HYPH</name>
<feature type="region of interest" description="Disordered" evidence="1">
    <location>
        <begin position="1149"/>
        <end position="1207"/>
    </location>
</feature>
<reference evidence="2 3" key="1">
    <citation type="submission" date="2019-08" db="EMBL/GenBank/DDBJ databases">
        <title>Aureimonas fodiniaquatilis sp. nov., isolated from a coal mine wastewater.</title>
        <authorList>
            <person name="Kim W."/>
        </authorList>
    </citation>
    <scope>NUCLEOTIDE SEQUENCE [LARGE SCALE GENOMIC DNA]</scope>
    <source>
        <strain evidence="2 3">CAU 1482</strain>
    </source>
</reference>
<dbReference type="PANTHER" id="PTHR30441:SF4">
    <property type="entry name" value="PROTEIN ASMA"/>
    <property type="match status" value="1"/>
</dbReference>
<dbReference type="OrthoDB" id="9816380at2"/>
<dbReference type="PANTHER" id="PTHR30441">
    <property type="entry name" value="DUF748 DOMAIN-CONTAINING PROTEIN"/>
    <property type="match status" value="1"/>
</dbReference>
<evidence type="ECO:0000313" key="2">
    <source>
        <dbReference type="EMBL" id="KAA0972602.1"/>
    </source>
</evidence>
<comment type="caution">
    <text evidence="2">The sequence shown here is derived from an EMBL/GenBank/DDBJ whole genome shotgun (WGS) entry which is preliminary data.</text>
</comment>
<dbReference type="GO" id="GO:0090313">
    <property type="term" value="P:regulation of protein targeting to membrane"/>
    <property type="evidence" value="ECO:0007669"/>
    <property type="project" value="TreeGrafter"/>
</dbReference>
<dbReference type="InterPro" id="IPR052894">
    <property type="entry name" value="AsmA-related"/>
</dbReference>
<evidence type="ECO:0000256" key="1">
    <source>
        <dbReference type="SAM" id="MobiDB-lite"/>
    </source>
</evidence>
<dbReference type="RefSeq" id="WP_149298466.1">
    <property type="nucleotide sequence ID" value="NZ_VTWH01000001.1"/>
</dbReference>
<evidence type="ECO:0000313" key="3">
    <source>
        <dbReference type="Proteomes" id="UP000324738"/>
    </source>
</evidence>
<sequence length="1207" mass="126166">MKLFIAIGGVVVALLMAALVAPYFIDWTAYRTAFETESERILGHPVKVRGEASARLLPFPSLTFTDVTIGREGAGEISVTLESFRMDAELAPYLSGEIRIFQMELGKPHLVLPYGAGSTSPQIPASLDGGANVVLENILVTDGSISLQNGTNGQRRELKSINASLSARTLRGPFAGGGTLVSGGEALQFQLSSGVVETGGHWPFRLTLTSNRLAASFAFDGSTELGDGGTDFAGNFEMLSPAAGMPLSDTLPPVRATSKIAFASSEAQLTDVRVEVGKGERPYVLKGQGQILLGSIPHFDLALDGEQVDVDAIAGQTLDEGVVPTFANRVEALRSTLAAVPPVPIPGQVTLALPVVTIGDTVLRGISVVGSPSVEGWGVSDFRAELPGRTLVEAEGFISARERLSFRGDMLVASRHPAGLVSWLGGDAGSSLSQMTRAGFSARVELAPERQLLDALEVDVGGQILSGRVEQILQAGGNALSADLSGEAVDLNSFNSFAKLFTGESVLSNAYNVLDIRFNAGPVALDGQSAQRLEVDLTKSHDILDLQTLVVENLGGANLEARGTIANLAAAPQPDLAFDITMDGPSDLGRVLQQFAPQWPVAQTVAAKLGAQTPLALTGTLSSSEEPGLFEAAVSGQAAGTDISVNATIDPDASKRQRLAVSLGDANALELLQQFGFAGFDIGLPSPLQISLNLDGAPDQAQTAMTVLAPDFSFSAQGPTRWNANGFVEGTLQTKLQTADLSPWLTAAGVAFVQGLDAVSADVSATLASSAEGWSISEASGQLGDVQISAADLTREAAMPVRGSIAVSGLSLPWLATMVYGVEPTGNPWPDTALGTSLLSQLPEFAISMTAGKLWIDAQTELSDVTAQIAGSTSSLQFGDVAGTYAGGQVAGAATFSNSSGFGTLEFDVTAQNIALPQDAAVTGLVSGQLAGRASGQTYQEMVGSITGGGEASIQNAGFTGFNPPELVTLLGHADAQEFQSAAQGIDVLAATSTAAPRTLAQVSFPLKLALGTAMAGPFRQVVETETLTGQASLKLADWSATASLGVIYQPPEGEFTGDAIPSLTYGLSGSQNDHFAVADVSPLASYISQRAYNNEQIRVQDMRDDLQETLRLRREARYFEGLNRQREAEEEARQQQLLEQEALRRAAISAQRQEAAPVPLPAPDIQTVPPEPAPQAETAEPFRYDLPDLNLPESYDGLPGVNPTLQ</sequence>
<gene>
    <name evidence="2" type="ORF">FPY71_05875</name>
</gene>